<name>A0A2G5CAM8_AQUCA</name>
<evidence type="ECO:0000313" key="8">
    <source>
        <dbReference type="Proteomes" id="UP000230069"/>
    </source>
</evidence>
<comment type="subcellular location">
    <subcellularLocation>
        <location evidence="1 6">Secreted</location>
    </subcellularLocation>
</comment>
<organism evidence="7 8">
    <name type="scientific">Aquilegia coerulea</name>
    <name type="common">Rocky mountain columbine</name>
    <dbReference type="NCBI Taxonomy" id="218851"/>
    <lineage>
        <taxon>Eukaryota</taxon>
        <taxon>Viridiplantae</taxon>
        <taxon>Streptophyta</taxon>
        <taxon>Embryophyta</taxon>
        <taxon>Tracheophyta</taxon>
        <taxon>Spermatophyta</taxon>
        <taxon>Magnoliopsida</taxon>
        <taxon>Ranunculales</taxon>
        <taxon>Ranunculaceae</taxon>
        <taxon>Thalictroideae</taxon>
        <taxon>Aquilegia</taxon>
    </lineage>
</organism>
<evidence type="ECO:0000256" key="2">
    <source>
        <dbReference type="ARBA" id="ARBA00005581"/>
    </source>
</evidence>
<evidence type="ECO:0000256" key="3">
    <source>
        <dbReference type="ARBA" id="ARBA00022471"/>
    </source>
</evidence>
<keyword evidence="3 6" id="KW-0713">Self-incompatibility</keyword>
<dbReference type="PANTHER" id="PTHR31232:SF155">
    <property type="entry name" value="PLANT SELF-INCOMPATIBILITY PROTEIN S1 FAMILY"/>
    <property type="match status" value="1"/>
</dbReference>
<dbReference type="FunCoup" id="A0A2G5CAM8">
    <property type="interactions" value="2"/>
</dbReference>
<evidence type="ECO:0000313" key="7">
    <source>
        <dbReference type="EMBL" id="PIA28339.1"/>
    </source>
</evidence>
<dbReference type="AlphaFoldDB" id="A0A2G5CAM8"/>
<dbReference type="GO" id="GO:0060320">
    <property type="term" value="P:rejection of self pollen"/>
    <property type="evidence" value="ECO:0007669"/>
    <property type="project" value="UniProtKB-KW"/>
</dbReference>
<protein>
    <recommendedName>
        <fullName evidence="6">S-protein homolog</fullName>
    </recommendedName>
</protein>
<dbReference type="GO" id="GO:0005576">
    <property type="term" value="C:extracellular region"/>
    <property type="evidence" value="ECO:0007669"/>
    <property type="project" value="UniProtKB-SubCell"/>
</dbReference>
<dbReference type="OrthoDB" id="1848419at2759"/>
<dbReference type="Pfam" id="PF05938">
    <property type="entry name" value="Self-incomp_S1"/>
    <property type="match status" value="1"/>
</dbReference>
<keyword evidence="4 6" id="KW-0964">Secreted</keyword>
<comment type="similarity">
    <text evidence="2 6">Belongs to the plant self-incompatibility (S1) protein family.</text>
</comment>
<evidence type="ECO:0000256" key="1">
    <source>
        <dbReference type="ARBA" id="ARBA00004613"/>
    </source>
</evidence>
<dbReference type="InParanoid" id="A0A2G5CAM8"/>
<keyword evidence="5" id="KW-0732">Signal</keyword>
<proteinExistence type="inferred from homology"/>
<dbReference type="STRING" id="218851.A0A2G5CAM8"/>
<keyword evidence="8" id="KW-1185">Reference proteome</keyword>
<gene>
    <name evidence="7" type="ORF">AQUCO_07100006v1</name>
</gene>
<reference evidence="7 8" key="1">
    <citation type="submission" date="2017-09" db="EMBL/GenBank/DDBJ databases">
        <title>WGS assembly of Aquilegia coerulea Goldsmith.</title>
        <authorList>
            <person name="Hodges S."/>
            <person name="Kramer E."/>
            <person name="Nordborg M."/>
            <person name="Tomkins J."/>
            <person name="Borevitz J."/>
            <person name="Derieg N."/>
            <person name="Yan J."/>
            <person name="Mihaltcheva S."/>
            <person name="Hayes R.D."/>
            <person name="Rokhsar D."/>
        </authorList>
    </citation>
    <scope>NUCLEOTIDE SEQUENCE [LARGE SCALE GENOMIC DNA]</scope>
    <source>
        <strain evidence="8">cv. Goldsmith</strain>
    </source>
</reference>
<dbReference type="Proteomes" id="UP000230069">
    <property type="component" value="Unassembled WGS sequence"/>
</dbReference>
<dbReference type="PANTHER" id="PTHR31232">
    <property type="match status" value="1"/>
</dbReference>
<evidence type="ECO:0000256" key="5">
    <source>
        <dbReference type="ARBA" id="ARBA00022729"/>
    </source>
</evidence>
<sequence>MVATLWSCSSVSGVYDKVYIENRLGPNNTLTVHCKSKDNDLGEHNVDFNQSYDWGFNETPRTLFWCHIWWYDHHHLVWVNKDMFNLRMRFLGCINDGIGQYRCVRRAQWDGIYASQWNRSFTKTYDWIRE</sequence>
<accession>A0A2G5CAM8</accession>
<dbReference type="InterPro" id="IPR010264">
    <property type="entry name" value="Self-incomp_S1"/>
</dbReference>
<evidence type="ECO:0000256" key="6">
    <source>
        <dbReference type="RuleBase" id="RU367044"/>
    </source>
</evidence>
<evidence type="ECO:0000256" key="4">
    <source>
        <dbReference type="ARBA" id="ARBA00022525"/>
    </source>
</evidence>
<dbReference type="EMBL" id="KZ305088">
    <property type="protein sequence ID" value="PIA28339.1"/>
    <property type="molecule type" value="Genomic_DNA"/>
</dbReference>